<comment type="caution">
    <text evidence="4">The sequence shown here is derived from an EMBL/GenBank/DDBJ whole genome shotgun (WGS) entry which is preliminary data.</text>
</comment>
<accession>A0ABT1IBC7</accession>
<feature type="chain" id="PRO_5046113447" evidence="2">
    <location>
        <begin position="29"/>
        <end position="245"/>
    </location>
</feature>
<evidence type="ECO:0000313" key="5">
    <source>
        <dbReference type="Proteomes" id="UP001205185"/>
    </source>
</evidence>
<sequence>MTKSGKRFLATCAATLVAMGLSTATATATPVATQGLLDSCAAVRAVVPVAPDGNYVLSTDRYLVGVYCHDMAGNPREYLNLSFTGPSLNYSQYTAGGASPGTNVRTAFTKLRVDPKTLTVDINDTTFATSSGTLTHGGDRVTSVAYAVAMACNGSAGVGQANLDLRGTAFTVASTFAPGGFTPFGTATPSSDGQVVALTGGGYCGWNAPSAGVYNPYNPQGPKFILGLSCAKDGLFRPQICLDLR</sequence>
<dbReference type="Pfam" id="PF08685">
    <property type="entry name" value="GON"/>
    <property type="match status" value="2"/>
</dbReference>
<dbReference type="Proteomes" id="UP001205185">
    <property type="component" value="Unassembled WGS sequence"/>
</dbReference>
<evidence type="ECO:0000313" key="4">
    <source>
        <dbReference type="EMBL" id="MCP2269927.1"/>
    </source>
</evidence>
<name>A0ABT1IBC7_9PSEU</name>
<keyword evidence="2" id="KW-0732">Signal</keyword>
<feature type="domain" description="GON" evidence="3">
    <location>
        <begin position="39"/>
        <end position="94"/>
    </location>
</feature>
<gene>
    <name evidence="4" type="ORF">LV75_002428</name>
</gene>
<feature type="signal peptide" evidence="2">
    <location>
        <begin position="1"/>
        <end position="28"/>
    </location>
</feature>
<protein>
    <submittedName>
        <fullName evidence="4">GON domain-containing protein</fullName>
    </submittedName>
</protein>
<keyword evidence="5" id="KW-1185">Reference proteome</keyword>
<reference evidence="4 5" key="1">
    <citation type="submission" date="2022-06" db="EMBL/GenBank/DDBJ databases">
        <title>Genomic Encyclopedia of Archaeal and Bacterial Type Strains, Phase II (KMG-II): from individual species to whole genera.</title>
        <authorList>
            <person name="Goeker M."/>
        </authorList>
    </citation>
    <scope>NUCLEOTIDE SEQUENCE [LARGE SCALE GENOMIC DNA]</scope>
    <source>
        <strain evidence="4 5">DSM 44255</strain>
    </source>
</reference>
<dbReference type="RefSeq" id="WP_253886914.1">
    <property type="nucleotide sequence ID" value="NZ_BAAAVB010000013.1"/>
</dbReference>
<keyword evidence="1" id="KW-0479">Metal-binding</keyword>
<organism evidence="4 5">
    <name type="scientific">Actinokineospora diospyrosa</name>
    <dbReference type="NCBI Taxonomy" id="103728"/>
    <lineage>
        <taxon>Bacteria</taxon>
        <taxon>Bacillati</taxon>
        <taxon>Actinomycetota</taxon>
        <taxon>Actinomycetes</taxon>
        <taxon>Pseudonocardiales</taxon>
        <taxon>Pseudonocardiaceae</taxon>
        <taxon>Actinokineospora</taxon>
    </lineage>
</organism>
<evidence type="ECO:0000256" key="2">
    <source>
        <dbReference type="SAM" id="SignalP"/>
    </source>
</evidence>
<evidence type="ECO:0000256" key="1">
    <source>
        <dbReference type="ARBA" id="ARBA00022723"/>
    </source>
</evidence>
<proteinExistence type="predicted"/>
<evidence type="ECO:0000259" key="3">
    <source>
        <dbReference type="Pfam" id="PF08685"/>
    </source>
</evidence>
<dbReference type="EMBL" id="JAMTCO010000006">
    <property type="protein sequence ID" value="MCP2269927.1"/>
    <property type="molecule type" value="Genomic_DNA"/>
</dbReference>
<dbReference type="InterPro" id="IPR012314">
    <property type="entry name" value="Pept_M12B_GON-ADAMTSs"/>
</dbReference>
<feature type="domain" description="GON" evidence="3">
    <location>
        <begin position="105"/>
        <end position="210"/>
    </location>
</feature>